<reference evidence="1" key="1">
    <citation type="submission" date="2021-06" db="EMBL/GenBank/DDBJ databases">
        <title>Genome Sequence of Mortierella hyaline Strain SCG-10, a Cold-Adapted, Nitrate-Reducing Fungus Isolated from Soil in Minnesota, USA.</title>
        <authorList>
            <person name="Aldossari N."/>
        </authorList>
    </citation>
    <scope>NUCLEOTIDE SEQUENCE</scope>
    <source>
        <strain evidence="1">SCG-10</strain>
    </source>
</reference>
<dbReference type="AlphaFoldDB" id="A0A9P7XHU2"/>
<organism evidence="1 2">
    <name type="scientific">Linnemannia hyalina</name>
    <dbReference type="NCBI Taxonomy" id="64524"/>
    <lineage>
        <taxon>Eukaryota</taxon>
        <taxon>Fungi</taxon>
        <taxon>Fungi incertae sedis</taxon>
        <taxon>Mucoromycota</taxon>
        <taxon>Mortierellomycotina</taxon>
        <taxon>Mortierellomycetes</taxon>
        <taxon>Mortierellales</taxon>
        <taxon>Mortierellaceae</taxon>
        <taxon>Linnemannia</taxon>
    </lineage>
</organism>
<proteinExistence type="predicted"/>
<accession>A0A9P7XHU2</accession>
<evidence type="ECO:0000313" key="2">
    <source>
        <dbReference type="Proteomes" id="UP000707451"/>
    </source>
</evidence>
<dbReference type="EMBL" id="JAHRHY010000029">
    <property type="protein sequence ID" value="KAG9060862.1"/>
    <property type="molecule type" value="Genomic_DNA"/>
</dbReference>
<dbReference type="Proteomes" id="UP000707451">
    <property type="component" value="Unassembled WGS sequence"/>
</dbReference>
<name>A0A9P7XHU2_9FUNG</name>
<gene>
    <name evidence="1" type="ORF">KI688_007931</name>
</gene>
<evidence type="ECO:0000313" key="1">
    <source>
        <dbReference type="EMBL" id="KAG9060862.1"/>
    </source>
</evidence>
<comment type="caution">
    <text evidence="1">The sequence shown here is derived from an EMBL/GenBank/DDBJ whole genome shotgun (WGS) entry which is preliminary data.</text>
</comment>
<sequence length="245" mass="27702">MSNKLALDRIELAVVNILDEVDQYIAKAEAADEDGEKDQEDIKNEDIKTEDGIELLKARIAQGLSGMVVSRVRGVLYVDNEIRDSAKHFKPDPDSRFIKLDANVAEFHIVPDRFEAWKEKHQRAISTNFVFSQNYKYPVVDQYRLTYKCQCAGQKVVRKDALKGGKSGNPRMRNEGIKKGCLSKIHALFKPIPVADGFSKPECIVEYHYQHNHSVGDITDLGTRQKSAAIRTTIERLINQGSTIQ</sequence>
<protein>
    <submittedName>
        <fullName evidence="1">Uncharacterized protein</fullName>
    </submittedName>
</protein>
<dbReference type="OrthoDB" id="2397870at2759"/>
<keyword evidence="2" id="KW-1185">Reference proteome</keyword>